<dbReference type="GO" id="GO:0005886">
    <property type="term" value="C:plasma membrane"/>
    <property type="evidence" value="ECO:0007669"/>
    <property type="project" value="UniProtKB-SubCell"/>
</dbReference>
<evidence type="ECO:0000256" key="1">
    <source>
        <dbReference type="ARBA" id="ARBA00004651"/>
    </source>
</evidence>
<evidence type="ECO:0000256" key="2">
    <source>
        <dbReference type="ARBA" id="ARBA00007069"/>
    </source>
</evidence>
<evidence type="ECO:0000256" key="7">
    <source>
        <dbReference type="ARBA" id="ARBA00023136"/>
    </source>
</evidence>
<comment type="similarity">
    <text evidence="2">Belongs to the binding-protein-dependent transport system permease family. CysTW subfamily.</text>
</comment>
<keyword evidence="5 8" id="KW-0812">Transmembrane</keyword>
<keyword evidence="4" id="KW-1003">Cell membrane</keyword>
<proteinExistence type="inferred from homology"/>
<evidence type="ECO:0000313" key="10">
    <source>
        <dbReference type="EMBL" id="MCB8881302.1"/>
    </source>
</evidence>
<dbReference type="AlphaFoldDB" id="A0A963Z1U2"/>
<accession>A0A963Z1U2</accession>
<evidence type="ECO:0000256" key="3">
    <source>
        <dbReference type="ARBA" id="ARBA00022448"/>
    </source>
</evidence>
<evidence type="ECO:0000256" key="5">
    <source>
        <dbReference type="ARBA" id="ARBA00022692"/>
    </source>
</evidence>
<evidence type="ECO:0000256" key="8">
    <source>
        <dbReference type="RuleBase" id="RU363032"/>
    </source>
</evidence>
<feature type="transmembrane region" description="Helical" evidence="8">
    <location>
        <begin position="21"/>
        <end position="42"/>
    </location>
</feature>
<sequence>MSNLVAPSRDLWSYARIWPGLAKWSGWGLLILIYAPLAWLALLSFSTRPLSGIPYPLSLTNYAALVHTPGWTGPFLISLGIALLVGLITAVIACFVGRAIPRSPRAGTIVLIALLPLFIPGVSLGAALFIFLRVLLGLNLGYWSIMLGHVIWSFPFALIIVLVLTTRFDHRLLEAASDLGAGPWRRFWDIEFPLLRPAIIGAGLFGFLLSFNEVQRSIFLRGTATTMPIWNWTMASSQQSQIPIIFSLATVILAVVLPLLCLVFWFIFVRIEKGR</sequence>
<dbReference type="InterPro" id="IPR000515">
    <property type="entry name" value="MetI-like"/>
</dbReference>
<gene>
    <name evidence="10" type="ORF">ACELLULO517_13725</name>
</gene>
<feature type="transmembrane region" description="Helical" evidence="8">
    <location>
        <begin position="109"/>
        <end position="136"/>
    </location>
</feature>
<evidence type="ECO:0000256" key="6">
    <source>
        <dbReference type="ARBA" id="ARBA00022989"/>
    </source>
</evidence>
<dbReference type="Gene3D" id="1.10.3720.10">
    <property type="entry name" value="MetI-like"/>
    <property type="match status" value="1"/>
</dbReference>
<dbReference type="EMBL" id="JAESVA010000004">
    <property type="protein sequence ID" value="MCB8881302.1"/>
    <property type="molecule type" value="Genomic_DNA"/>
</dbReference>
<keyword evidence="7 8" id="KW-0472">Membrane</keyword>
<dbReference type="InterPro" id="IPR051789">
    <property type="entry name" value="Bact_Polyamine_Transport"/>
</dbReference>
<feature type="transmembrane region" description="Helical" evidence="8">
    <location>
        <begin position="194"/>
        <end position="211"/>
    </location>
</feature>
<reference evidence="10 11" key="1">
    <citation type="journal article" date="2021" name="Microorganisms">
        <title>Acidisoma silvae sp. nov. and Acidisomacellulosilytica sp. nov., Two Acidophilic Bacteria Isolated from Decaying Wood, Hydrolyzing Cellulose and Producing Poly-3-hydroxybutyrate.</title>
        <authorList>
            <person name="Mieszkin S."/>
            <person name="Pouder E."/>
            <person name="Uroz S."/>
            <person name="Simon-Colin C."/>
            <person name="Alain K."/>
        </authorList>
    </citation>
    <scope>NUCLEOTIDE SEQUENCE [LARGE SCALE GENOMIC DNA]</scope>
    <source>
        <strain evidence="10 11">HW T5.17</strain>
    </source>
</reference>
<feature type="domain" description="ABC transmembrane type-1" evidence="9">
    <location>
        <begin position="75"/>
        <end position="263"/>
    </location>
</feature>
<keyword evidence="6 8" id="KW-1133">Transmembrane helix</keyword>
<keyword evidence="3 8" id="KW-0813">Transport</keyword>
<dbReference type="PANTHER" id="PTHR43848">
    <property type="entry name" value="PUTRESCINE TRANSPORT SYSTEM PERMEASE PROTEIN POTI"/>
    <property type="match status" value="1"/>
</dbReference>
<feature type="transmembrane region" description="Helical" evidence="8">
    <location>
        <begin position="244"/>
        <end position="269"/>
    </location>
</feature>
<dbReference type="PROSITE" id="PS50928">
    <property type="entry name" value="ABC_TM1"/>
    <property type="match status" value="1"/>
</dbReference>
<evidence type="ECO:0000259" key="9">
    <source>
        <dbReference type="PROSITE" id="PS50928"/>
    </source>
</evidence>
<dbReference type="PANTHER" id="PTHR43848:SF2">
    <property type="entry name" value="PUTRESCINE TRANSPORT SYSTEM PERMEASE PROTEIN POTI"/>
    <property type="match status" value="1"/>
</dbReference>
<evidence type="ECO:0000313" key="11">
    <source>
        <dbReference type="Proteomes" id="UP000721844"/>
    </source>
</evidence>
<comment type="caution">
    <text evidence="10">The sequence shown here is derived from an EMBL/GenBank/DDBJ whole genome shotgun (WGS) entry which is preliminary data.</text>
</comment>
<dbReference type="Pfam" id="PF00528">
    <property type="entry name" value="BPD_transp_1"/>
    <property type="match status" value="1"/>
</dbReference>
<feature type="transmembrane region" description="Helical" evidence="8">
    <location>
        <begin position="75"/>
        <end position="97"/>
    </location>
</feature>
<dbReference type="GO" id="GO:0055085">
    <property type="term" value="P:transmembrane transport"/>
    <property type="evidence" value="ECO:0007669"/>
    <property type="project" value="InterPro"/>
</dbReference>
<dbReference type="InterPro" id="IPR035906">
    <property type="entry name" value="MetI-like_sf"/>
</dbReference>
<comment type="subcellular location">
    <subcellularLocation>
        <location evidence="1 8">Cell membrane</location>
        <topology evidence="1 8">Multi-pass membrane protein</topology>
    </subcellularLocation>
</comment>
<dbReference type="RefSeq" id="WP_227307973.1">
    <property type="nucleotide sequence ID" value="NZ_JAESVA010000004.1"/>
</dbReference>
<dbReference type="Proteomes" id="UP000721844">
    <property type="component" value="Unassembled WGS sequence"/>
</dbReference>
<protein>
    <submittedName>
        <fullName evidence="10">ABC transporter permease subunit</fullName>
    </submittedName>
</protein>
<dbReference type="SUPFAM" id="SSF161098">
    <property type="entry name" value="MetI-like"/>
    <property type="match status" value="1"/>
</dbReference>
<organism evidence="10 11">
    <name type="scientific">Acidisoma cellulosilyticum</name>
    <dbReference type="NCBI Taxonomy" id="2802395"/>
    <lineage>
        <taxon>Bacteria</taxon>
        <taxon>Pseudomonadati</taxon>
        <taxon>Pseudomonadota</taxon>
        <taxon>Alphaproteobacteria</taxon>
        <taxon>Acetobacterales</taxon>
        <taxon>Acidocellaceae</taxon>
        <taxon>Acidisoma</taxon>
    </lineage>
</organism>
<feature type="transmembrane region" description="Helical" evidence="8">
    <location>
        <begin position="142"/>
        <end position="164"/>
    </location>
</feature>
<evidence type="ECO:0000256" key="4">
    <source>
        <dbReference type="ARBA" id="ARBA00022475"/>
    </source>
</evidence>
<name>A0A963Z1U2_9PROT</name>
<dbReference type="CDD" id="cd06261">
    <property type="entry name" value="TM_PBP2"/>
    <property type="match status" value="1"/>
</dbReference>
<keyword evidence="11" id="KW-1185">Reference proteome</keyword>